<name>A0A1V0BAM3_9BURK</name>
<comment type="similarity">
    <text evidence="1">Belongs to the peptidase M14 family.</text>
</comment>
<evidence type="ECO:0000256" key="1">
    <source>
        <dbReference type="PROSITE-ProRule" id="PRU01379"/>
    </source>
</evidence>
<evidence type="ECO:0000313" key="4">
    <source>
        <dbReference type="Proteomes" id="UP000242792"/>
    </source>
</evidence>
<sequence>MPRKMHTSGLRRPQSQCAIANAGLLFSVFYGYSTMTKHHATVFAPSLERTGHALYSHASRWLLAGSVLALTACTSTPLPEWTPRSTAPVSTSTPAPTATAPDAPVISVAPIASNTHVQALPYSASVAALFPDPAERYSTPGLSDSRLQFTTNSELAELLRELSAASLNGNVRLGLLSSGNAQSGSPIHALVATKGTSISPQALEDSGRPTVMIVAAQQGTDAAATEATLAIAKELGDGGLLAPLLDKINIILVPRANPDGFANGTATTADGTDLTQDHLALQTPEARFLAKLARDYHPSVMLDAGEFAAIEPTRQRFNAVRANDMGLQYAVTPNGHEFITKAAREWVHQPALHALEQAGLRVDWAFEAADENADNGYAMASINPTTLSNASSLKNMASMVTDSRGSDLRRIHVQRRVHGHVQAMNAVLQSAASHADNLKAVDTFVMRDIASQACRGKLTVQAQPTIGQRDITVVDMDTAQLRQQPVVWSDSLQLSQSRARSHACGYWLSADAIPAVERLGMLGVNVQRVAELSSLDAETYQASEANDAVALQRNSFEAPPGSYYVSMNQPLAYLAAAALEPDTPYSFYSAGVLKDLSKVARVVALPQIVFDED</sequence>
<dbReference type="PROSITE" id="PS52035">
    <property type="entry name" value="PEPTIDASE_M14"/>
    <property type="match status" value="1"/>
</dbReference>
<proteinExistence type="inferred from homology"/>
<dbReference type="GO" id="GO:0008270">
    <property type="term" value="F:zinc ion binding"/>
    <property type="evidence" value="ECO:0007669"/>
    <property type="project" value="InterPro"/>
</dbReference>
<dbReference type="InterPro" id="IPR000834">
    <property type="entry name" value="Peptidase_M14"/>
</dbReference>
<dbReference type="KEGG" id="cke:B5M06_00650"/>
<dbReference type="Gene3D" id="3.40.630.10">
    <property type="entry name" value="Zn peptidases"/>
    <property type="match status" value="1"/>
</dbReference>
<dbReference type="OrthoDB" id="5294005at2"/>
<dbReference type="EMBL" id="CP020121">
    <property type="protein sequence ID" value="AQZ96993.1"/>
    <property type="molecule type" value="Genomic_DNA"/>
</dbReference>
<accession>A0A1V0BAM3</accession>
<dbReference type="SUPFAM" id="SSF53187">
    <property type="entry name" value="Zn-dependent exopeptidases"/>
    <property type="match status" value="1"/>
</dbReference>
<evidence type="ECO:0000259" key="2">
    <source>
        <dbReference type="PROSITE" id="PS52035"/>
    </source>
</evidence>
<dbReference type="Proteomes" id="UP000242792">
    <property type="component" value="Chromosome"/>
</dbReference>
<gene>
    <name evidence="3" type="ORF">B5M06_00650</name>
</gene>
<protein>
    <recommendedName>
        <fullName evidence="2">Peptidase M14 domain-containing protein</fullName>
    </recommendedName>
</protein>
<comment type="caution">
    <text evidence="1">Lacks conserved residue(s) required for the propagation of feature annotation.</text>
</comment>
<dbReference type="AlphaFoldDB" id="A0A1V0BAM3"/>
<dbReference type="GO" id="GO:0006508">
    <property type="term" value="P:proteolysis"/>
    <property type="evidence" value="ECO:0007669"/>
    <property type="project" value="InterPro"/>
</dbReference>
<dbReference type="Pfam" id="PF00246">
    <property type="entry name" value="Peptidase_M14"/>
    <property type="match status" value="1"/>
</dbReference>
<evidence type="ECO:0000313" key="3">
    <source>
        <dbReference type="EMBL" id="AQZ96993.1"/>
    </source>
</evidence>
<organism evidence="3 4">
    <name type="scientific">Comamonas kerstersii</name>
    <dbReference type="NCBI Taxonomy" id="225992"/>
    <lineage>
        <taxon>Bacteria</taxon>
        <taxon>Pseudomonadati</taxon>
        <taxon>Pseudomonadota</taxon>
        <taxon>Betaproteobacteria</taxon>
        <taxon>Burkholderiales</taxon>
        <taxon>Comamonadaceae</taxon>
        <taxon>Comamonas</taxon>
    </lineage>
</organism>
<reference evidence="3 4" key="1">
    <citation type="submission" date="2017-03" db="EMBL/GenBank/DDBJ databases">
        <title>Rapid Whole Genome Sequencing of Comamonas kerstersii Causing Continuous ambulatory Peritoneal Dialysis-Associated Peritonitis.</title>
        <authorList>
            <person name="Zheng B."/>
        </authorList>
    </citation>
    <scope>NUCLEOTIDE SEQUENCE [LARGE SCALE GENOMIC DNA]</scope>
    <source>
        <strain evidence="3 4">8943</strain>
    </source>
</reference>
<dbReference type="GO" id="GO:0004181">
    <property type="term" value="F:metallocarboxypeptidase activity"/>
    <property type="evidence" value="ECO:0007669"/>
    <property type="project" value="InterPro"/>
</dbReference>
<feature type="domain" description="Peptidase M14" evidence="2">
    <location>
        <begin position="148"/>
        <end position="400"/>
    </location>
</feature>